<keyword evidence="11" id="KW-0012">Acyltransferase</keyword>
<comment type="catalytic activity">
    <reaction evidence="1 10">
        <text>a fatty acyl-[ACP] + phosphate = an acyl phosphate + holo-[ACP]</text>
        <dbReference type="Rhea" id="RHEA:42292"/>
        <dbReference type="Rhea" id="RHEA-COMP:9685"/>
        <dbReference type="Rhea" id="RHEA-COMP:14125"/>
        <dbReference type="ChEBI" id="CHEBI:43474"/>
        <dbReference type="ChEBI" id="CHEBI:59918"/>
        <dbReference type="ChEBI" id="CHEBI:64479"/>
        <dbReference type="ChEBI" id="CHEBI:138651"/>
        <dbReference type="EC" id="2.3.1.274"/>
    </reaction>
</comment>
<evidence type="ECO:0000256" key="6">
    <source>
        <dbReference type="ARBA" id="ARBA00023209"/>
    </source>
</evidence>
<sequence length="331" mass="35577">MKIAVDAMGGDHAPKAIVEGVLRARDATEFRDTTFILFGDEAQIKPLISDGHGIEIRHTTEVITGEDEPVRSVRRKKQASMVLAAQAVKDHEADAFFSCGNTGAVLACGIFVVGRIKGIERPGLMPTMPTITNDAGFNLLDAGANASNKPEHLHEYAKMGAFYAEDVRGVQNPKIGLLNNGTEYDKGDDVHKATYQLLKDDPDLNFVGNVEATTILQGSADVVVTDGFTGNAVLKTIEGTAGAMMTLLKDNLMHSGTKVKIGAALSKQAFKGVKAKFDTSRYGGAVLLGCNAPVVKSHGASDNRAVYYAMLQIHEMVRKDTVTKFKDYFAK</sequence>
<comment type="subcellular location">
    <subcellularLocation>
        <location evidence="10">Cytoplasm</location>
    </subcellularLocation>
    <text evidence="10">Associated with the membrane possibly through PlsY.</text>
</comment>
<dbReference type="InterPro" id="IPR003664">
    <property type="entry name" value="FA_synthesis"/>
</dbReference>
<dbReference type="HAMAP" id="MF_00019">
    <property type="entry name" value="PlsX"/>
    <property type="match status" value="1"/>
</dbReference>
<dbReference type="PANTHER" id="PTHR30100">
    <property type="entry name" value="FATTY ACID/PHOSPHOLIPID SYNTHESIS PROTEIN PLSX"/>
    <property type="match status" value="1"/>
</dbReference>
<evidence type="ECO:0000256" key="3">
    <source>
        <dbReference type="ARBA" id="ARBA00022516"/>
    </source>
</evidence>
<comment type="subunit">
    <text evidence="9 10">Homodimer. Probably interacts with PlsY.</text>
</comment>
<dbReference type="SUPFAM" id="SSF53659">
    <property type="entry name" value="Isocitrate/Isopropylmalate dehydrogenase-like"/>
    <property type="match status" value="1"/>
</dbReference>
<evidence type="ECO:0000256" key="2">
    <source>
        <dbReference type="ARBA" id="ARBA00022490"/>
    </source>
</evidence>
<evidence type="ECO:0000256" key="1">
    <source>
        <dbReference type="ARBA" id="ARBA00001232"/>
    </source>
</evidence>
<organism evidence="11 12">
    <name type="scientific">Agrilactobacillus yilanensis</name>
    <dbReference type="NCBI Taxonomy" id="2485997"/>
    <lineage>
        <taxon>Bacteria</taxon>
        <taxon>Bacillati</taxon>
        <taxon>Bacillota</taxon>
        <taxon>Bacilli</taxon>
        <taxon>Lactobacillales</taxon>
        <taxon>Lactobacillaceae</taxon>
        <taxon>Agrilactobacillus</taxon>
    </lineage>
</organism>
<evidence type="ECO:0000256" key="8">
    <source>
        <dbReference type="ARBA" id="ARBA00024069"/>
    </source>
</evidence>
<keyword evidence="5 10" id="KW-0443">Lipid metabolism</keyword>
<comment type="similarity">
    <text evidence="10">Belongs to the PlsX family.</text>
</comment>
<proteinExistence type="inferred from homology"/>
<dbReference type="Gene3D" id="3.40.718.10">
    <property type="entry name" value="Isopropylmalate Dehydrogenase"/>
    <property type="match status" value="1"/>
</dbReference>
<protein>
    <recommendedName>
        <fullName evidence="8 10">Phosphate acyltransferase</fullName>
        <ecNumber evidence="8 10">2.3.1.274</ecNumber>
    </recommendedName>
    <alternativeName>
        <fullName evidence="10">Acyl-ACP phosphotransacylase</fullName>
    </alternativeName>
    <alternativeName>
        <fullName evidence="10">Acyl-[acyl-carrier-protein]--phosphate acyltransferase</fullName>
    </alternativeName>
    <alternativeName>
        <fullName evidence="10">Phosphate-acyl-ACP acyltransferase</fullName>
    </alternativeName>
</protein>
<gene>
    <name evidence="10 11" type="primary">plsX</name>
    <name evidence="11" type="ORF">ACFQ5M_11970</name>
</gene>
<keyword evidence="12" id="KW-1185">Reference proteome</keyword>
<dbReference type="PANTHER" id="PTHR30100:SF1">
    <property type="entry name" value="PHOSPHATE ACYLTRANSFERASE"/>
    <property type="match status" value="1"/>
</dbReference>
<evidence type="ECO:0000256" key="4">
    <source>
        <dbReference type="ARBA" id="ARBA00022679"/>
    </source>
</evidence>
<dbReference type="GO" id="GO:0043811">
    <property type="term" value="F:phosphate:acyl-[acyl carrier protein] acyltransferase activity"/>
    <property type="evidence" value="ECO:0007669"/>
    <property type="project" value="UniProtKB-EC"/>
</dbReference>
<keyword evidence="7 10" id="KW-1208">Phospholipid metabolism</keyword>
<evidence type="ECO:0000256" key="9">
    <source>
        <dbReference type="ARBA" id="ARBA00046608"/>
    </source>
</evidence>
<name>A0ABW4JAT5_9LACO</name>
<dbReference type="EC" id="2.3.1.274" evidence="8 10"/>
<dbReference type="EMBL" id="JBHTOP010000026">
    <property type="protein sequence ID" value="MFD1672819.1"/>
    <property type="molecule type" value="Genomic_DNA"/>
</dbReference>
<dbReference type="RefSeq" id="WP_125713067.1">
    <property type="nucleotide sequence ID" value="NZ_JBHTOP010000026.1"/>
</dbReference>
<comment type="caution">
    <text evidence="11">The sequence shown here is derived from an EMBL/GenBank/DDBJ whole genome shotgun (WGS) entry which is preliminary data.</text>
</comment>
<dbReference type="NCBIfam" id="TIGR00182">
    <property type="entry name" value="plsX"/>
    <property type="match status" value="1"/>
</dbReference>
<keyword evidence="4 10" id="KW-0808">Transferase</keyword>
<comment type="function">
    <text evidence="10">Catalyzes the reversible formation of acyl-phosphate (acyl-PO(4)) from acyl-[acyl-carrier-protein] (acyl-ACP). This enzyme utilizes acyl-ACP as fatty acyl donor, but not acyl-CoA.</text>
</comment>
<evidence type="ECO:0000313" key="12">
    <source>
        <dbReference type="Proteomes" id="UP001597267"/>
    </source>
</evidence>
<evidence type="ECO:0000256" key="10">
    <source>
        <dbReference type="HAMAP-Rule" id="MF_00019"/>
    </source>
</evidence>
<dbReference type="Proteomes" id="UP001597267">
    <property type="component" value="Unassembled WGS sequence"/>
</dbReference>
<dbReference type="InterPro" id="IPR012281">
    <property type="entry name" value="Phospholipid_synth_PlsX-like"/>
</dbReference>
<dbReference type="Pfam" id="PF02504">
    <property type="entry name" value="FA_synthesis"/>
    <property type="match status" value="1"/>
</dbReference>
<evidence type="ECO:0000256" key="5">
    <source>
        <dbReference type="ARBA" id="ARBA00023098"/>
    </source>
</evidence>
<comment type="pathway">
    <text evidence="10">Lipid metabolism; phospholipid metabolism.</text>
</comment>
<evidence type="ECO:0000313" key="11">
    <source>
        <dbReference type="EMBL" id="MFD1672819.1"/>
    </source>
</evidence>
<reference evidence="12" key="1">
    <citation type="journal article" date="2019" name="Int. J. Syst. Evol. Microbiol.">
        <title>The Global Catalogue of Microorganisms (GCM) 10K type strain sequencing project: providing services to taxonomists for standard genome sequencing and annotation.</title>
        <authorList>
            <consortium name="The Broad Institute Genomics Platform"/>
            <consortium name="The Broad Institute Genome Sequencing Center for Infectious Disease"/>
            <person name="Wu L."/>
            <person name="Ma J."/>
        </authorList>
    </citation>
    <scope>NUCLEOTIDE SEQUENCE [LARGE SCALE GENOMIC DNA]</scope>
    <source>
        <strain evidence="12">CCM 8896</strain>
    </source>
</reference>
<evidence type="ECO:0000256" key="7">
    <source>
        <dbReference type="ARBA" id="ARBA00023264"/>
    </source>
</evidence>
<accession>A0ABW4JAT5</accession>
<dbReference type="PIRSF" id="PIRSF002465">
    <property type="entry name" value="Phsphlp_syn_PlsX"/>
    <property type="match status" value="1"/>
</dbReference>
<keyword evidence="6 10" id="KW-0594">Phospholipid biosynthesis</keyword>
<keyword evidence="3 10" id="KW-0444">Lipid biosynthesis</keyword>
<keyword evidence="2 10" id="KW-0963">Cytoplasm</keyword>